<evidence type="ECO:0000256" key="4">
    <source>
        <dbReference type="PIRSR" id="PIRSR001112-1"/>
    </source>
</evidence>
<gene>
    <name evidence="6" type="ORF">E4U42_004530</name>
</gene>
<dbReference type="SUPFAM" id="SSF53474">
    <property type="entry name" value="alpha/beta-Hydrolases"/>
    <property type="match status" value="1"/>
</dbReference>
<dbReference type="GO" id="GO:0097176">
    <property type="term" value="P:epoxide metabolic process"/>
    <property type="evidence" value="ECO:0007669"/>
    <property type="project" value="TreeGrafter"/>
</dbReference>
<evidence type="ECO:0000256" key="1">
    <source>
        <dbReference type="ARBA" id="ARBA00010088"/>
    </source>
</evidence>
<dbReference type="OrthoDB" id="7130006at2759"/>
<dbReference type="PANTHER" id="PTHR21661">
    <property type="entry name" value="EPOXIDE HYDROLASE 1-RELATED"/>
    <property type="match status" value="1"/>
</dbReference>
<comment type="similarity">
    <text evidence="1">Belongs to the peptidase S33 family.</text>
</comment>
<dbReference type="InterPro" id="IPR010497">
    <property type="entry name" value="Epoxide_hydro_N"/>
</dbReference>
<evidence type="ECO:0000259" key="5">
    <source>
        <dbReference type="Pfam" id="PF06441"/>
    </source>
</evidence>
<dbReference type="EMBL" id="SRPY01000401">
    <property type="protein sequence ID" value="KAG5924927.1"/>
    <property type="molecule type" value="Genomic_DNA"/>
</dbReference>
<keyword evidence="7" id="KW-1185">Reference proteome</keyword>
<keyword evidence="3" id="KW-0378">Hydrolase</keyword>
<dbReference type="PANTHER" id="PTHR21661:SF35">
    <property type="entry name" value="EPOXIDE HYDROLASE"/>
    <property type="match status" value="1"/>
</dbReference>
<name>A0A8K0NGY5_9HYPO</name>
<dbReference type="PRINTS" id="PR00412">
    <property type="entry name" value="EPOXHYDRLASE"/>
</dbReference>
<feature type="active site" description="Nucleophile" evidence="4">
    <location>
        <position position="182"/>
    </location>
</feature>
<dbReference type="Proteomes" id="UP000811619">
    <property type="component" value="Unassembled WGS sequence"/>
</dbReference>
<evidence type="ECO:0000313" key="6">
    <source>
        <dbReference type="EMBL" id="KAG5924927.1"/>
    </source>
</evidence>
<dbReference type="Pfam" id="PF06441">
    <property type="entry name" value="EHN"/>
    <property type="match status" value="1"/>
</dbReference>
<feature type="domain" description="Epoxide hydrolase N-terminal" evidence="5">
    <location>
        <begin position="6"/>
        <end position="118"/>
    </location>
</feature>
<dbReference type="InterPro" id="IPR000639">
    <property type="entry name" value="Epox_hydrolase-like"/>
</dbReference>
<dbReference type="PIRSF" id="PIRSF001112">
    <property type="entry name" value="Epoxide_hydrolase"/>
    <property type="match status" value="1"/>
</dbReference>
<feature type="active site" description="Proton donor" evidence="4">
    <location>
        <position position="315"/>
    </location>
</feature>
<keyword evidence="2" id="KW-0058">Aromatic hydrocarbons catabolism</keyword>
<sequence>MADNTITPFKIDVPDAAVSRLKQTLALSDLPDEVDFSNDWAYGVPRDDIRRLATYWQDAFDWRAQEAKLNAELPQFRAAVDVDGFGRLNIHFVHKESPRPGSIPLLFCHGWPGHFMEVVKILPLLTESEQGPSFHVVAPSLPNFGFSDGVSKRGFGIPQYAETCHKLMLRLGYDKYVTQGGDWGFFITRIISGLYPSHCLACHYNMIAVKGPPSLTKTPLAYIQDKLTAAGSHMKHFRERSEWFEKEGRGYGVVHSTRPSTIGIALTDPVSLLAWIYEKLHDWTDSYPWTDDEILTWVSIYQFSTAGAAASVRIYYERAHGDAAVADKAHNLYVPNVPLGLSYFPKDLMLPPLSWGRTMGPVVYEKVHARGGHFAAHEVPELLVDDVKAMFEGGAKHIALQFARKTSAREPSRL</sequence>
<evidence type="ECO:0000313" key="7">
    <source>
        <dbReference type="Proteomes" id="UP000811619"/>
    </source>
</evidence>
<accession>A0A8K0NGY5</accession>
<dbReference type="AlphaFoldDB" id="A0A8K0NGY5"/>
<dbReference type="InterPro" id="IPR029058">
    <property type="entry name" value="AB_hydrolase_fold"/>
</dbReference>
<evidence type="ECO:0000256" key="3">
    <source>
        <dbReference type="ARBA" id="ARBA00022801"/>
    </source>
</evidence>
<dbReference type="InterPro" id="IPR016292">
    <property type="entry name" value="Epoxide_hydrolase"/>
</dbReference>
<reference evidence="6" key="1">
    <citation type="journal article" date="2020" name="bioRxiv">
        <title>Whole genome comparisons of ergot fungi reveals the divergence and evolution of species within the genus Claviceps are the result of varying mechanisms driving genome evolution and host range expansion.</title>
        <authorList>
            <person name="Wyka S.A."/>
            <person name="Mondo S.J."/>
            <person name="Liu M."/>
            <person name="Dettman J."/>
            <person name="Nalam V."/>
            <person name="Broders K.D."/>
        </authorList>
    </citation>
    <scope>NUCLEOTIDE SEQUENCE</scope>
    <source>
        <strain evidence="6">CCC 489</strain>
    </source>
</reference>
<feature type="active site" description="Proton acceptor" evidence="4">
    <location>
        <position position="373"/>
    </location>
</feature>
<protein>
    <recommendedName>
        <fullName evidence="5">Epoxide hydrolase N-terminal domain-containing protein</fullName>
    </recommendedName>
</protein>
<dbReference type="Gene3D" id="3.40.50.1820">
    <property type="entry name" value="alpha/beta hydrolase"/>
    <property type="match status" value="1"/>
</dbReference>
<dbReference type="GO" id="GO:0004301">
    <property type="term" value="F:epoxide hydrolase activity"/>
    <property type="evidence" value="ECO:0007669"/>
    <property type="project" value="TreeGrafter"/>
</dbReference>
<comment type="caution">
    <text evidence="6">The sequence shown here is derived from an EMBL/GenBank/DDBJ whole genome shotgun (WGS) entry which is preliminary data.</text>
</comment>
<organism evidence="6 7">
    <name type="scientific">Claviceps africana</name>
    <dbReference type="NCBI Taxonomy" id="83212"/>
    <lineage>
        <taxon>Eukaryota</taxon>
        <taxon>Fungi</taxon>
        <taxon>Dikarya</taxon>
        <taxon>Ascomycota</taxon>
        <taxon>Pezizomycotina</taxon>
        <taxon>Sordariomycetes</taxon>
        <taxon>Hypocreomycetidae</taxon>
        <taxon>Hypocreales</taxon>
        <taxon>Clavicipitaceae</taxon>
        <taxon>Claviceps</taxon>
    </lineage>
</organism>
<proteinExistence type="inferred from homology"/>
<evidence type="ECO:0000256" key="2">
    <source>
        <dbReference type="ARBA" id="ARBA00022797"/>
    </source>
</evidence>